<sequence>MTEYQERIINWLRELKEKEKPTEVISFYNGLPIRTRVNVLDVDDSGKFVHWNFTPKLQLAVEETGKIFTPFFDKLYKTSRMLESPVIYYSKDFMETTLPKPTADGRFNREYLRISVSDTLPLKAKLIVNNKTVEATPIDISEGGIGLLIPEKDLESGEKVHLIVEFPSCRTAETEGEVVRVENTSKGRRTGIKFINPSKAFQNEVNRYIMARQREIMNQIRMLAE</sequence>
<organism evidence="2 3">
    <name type="scientific">Desulfurobacterium pacificum</name>
    <dbReference type="NCBI Taxonomy" id="240166"/>
    <lineage>
        <taxon>Bacteria</taxon>
        <taxon>Pseudomonadati</taxon>
        <taxon>Aquificota</taxon>
        <taxon>Aquificia</taxon>
        <taxon>Desulfurobacteriales</taxon>
        <taxon>Desulfurobacteriaceae</taxon>
        <taxon>Desulfurobacterium</taxon>
    </lineage>
</organism>
<feature type="domain" description="PilZ" evidence="1">
    <location>
        <begin position="110"/>
        <end position="210"/>
    </location>
</feature>
<dbReference type="Pfam" id="PF07238">
    <property type="entry name" value="PilZ"/>
    <property type="match status" value="1"/>
</dbReference>
<accession>A0ABY1NV98</accession>
<dbReference type="Proteomes" id="UP001157911">
    <property type="component" value="Unassembled WGS sequence"/>
</dbReference>
<reference evidence="2 3" key="1">
    <citation type="submission" date="2017-05" db="EMBL/GenBank/DDBJ databases">
        <authorList>
            <person name="Varghese N."/>
            <person name="Submissions S."/>
        </authorList>
    </citation>
    <scope>NUCLEOTIDE SEQUENCE [LARGE SCALE GENOMIC DNA]</scope>
    <source>
        <strain evidence="2 3">DSM 15522</strain>
    </source>
</reference>
<keyword evidence="3" id="KW-1185">Reference proteome</keyword>
<proteinExistence type="predicted"/>
<evidence type="ECO:0000313" key="2">
    <source>
        <dbReference type="EMBL" id="SMP18634.1"/>
    </source>
</evidence>
<dbReference type="Gene3D" id="2.40.10.220">
    <property type="entry name" value="predicted glycosyltransferase like domains"/>
    <property type="match status" value="1"/>
</dbReference>
<comment type="caution">
    <text evidence="2">The sequence shown here is derived from an EMBL/GenBank/DDBJ whole genome shotgun (WGS) entry which is preliminary data.</text>
</comment>
<protein>
    <submittedName>
        <fullName evidence="2">PilZ domain-containing protein</fullName>
    </submittedName>
</protein>
<name>A0ABY1NV98_9BACT</name>
<dbReference type="InterPro" id="IPR009875">
    <property type="entry name" value="PilZ_domain"/>
</dbReference>
<evidence type="ECO:0000259" key="1">
    <source>
        <dbReference type="Pfam" id="PF07238"/>
    </source>
</evidence>
<dbReference type="EMBL" id="FXUB01000006">
    <property type="protein sequence ID" value="SMP18634.1"/>
    <property type="molecule type" value="Genomic_DNA"/>
</dbReference>
<dbReference type="SUPFAM" id="SSF141371">
    <property type="entry name" value="PilZ domain-like"/>
    <property type="match status" value="1"/>
</dbReference>
<dbReference type="RefSeq" id="WP_283401045.1">
    <property type="nucleotide sequence ID" value="NZ_FXUB01000006.1"/>
</dbReference>
<gene>
    <name evidence="2" type="ORF">SAMN06265339_1606</name>
</gene>
<evidence type="ECO:0000313" key="3">
    <source>
        <dbReference type="Proteomes" id="UP001157911"/>
    </source>
</evidence>